<dbReference type="EMBL" id="AHHD01000031">
    <property type="protein sequence ID" value="EKG22018.1"/>
    <property type="molecule type" value="Genomic_DNA"/>
</dbReference>
<protein>
    <submittedName>
        <fullName evidence="1">Uncharacterized protein</fullName>
    </submittedName>
</protein>
<proteinExistence type="predicted"/>
<reference evidence="1 2" key="1">
    <citation type="journal article" date="2012" name="BMC Genomics">
        <title>Tools to kill: Genome of one of the most destructive plant pathogenic fungi Macrophomina phaseolina.</title>
        <authorList>
            <person name="Islam M.S."/>
            <person name="Haque M.S."/>
            <person name="Islam M.M."/>
            <person name="Emdad E.M."/>
            <person name="Halim A."/>
            <person name="Hossen Q.M.M."/>
            <person name="Hossain M.Z."/>
            <person name="Ahmed B."/>
            <person name="Rahim S."/>
            <person name="Rahman M.S."/>
            <person name="Alam M.M."/>
            <person name="Hou S."/>
            <person name="Wan X."/>
            <person name="Saito J.A."/>
            <person name="Alam M."/>
        </authorList>
    </citation>
    <scope>NUCLEOTIDE SEQUENCE [LARGE SCALE GENOMIC DNA]</scope>
    <source>
        <strain evidence="1 2">MS6</strain>
    </source>
</reference>
<dbReference type="AlphaFoldDB" id="K2S549"/>
<dbReference type="VEuPathDB" id="FungiDB:MPH_00609"/>
<sequence>MALLTISDDPDTLISTSTETVHCRKETTSHKSHYGSVVGHQERRSTIPRSMSVLGPCSVRRRVDSISAVTDISSQFRTAACTCNCNCAGCLCSRGVNRGTTGLENDSGKFVLIGSGCSQEGYPQGEEGAGEYPPAFPWRDRIGGEHIDNLFGGFEMTEEGFQHSECDDCEPLRQSIILRDLASFKRTGDAASLINEATSGVASMTSSGFLPRTPEKAQNLLNFVGSWDETSPTSPGYHFTGQPLWLSPSNWSQRYESNQLGYPKMIRDEDMK</sequence>
<name>K2S549_MACPH</name>
<evidence type="ECO:0000313" key="1">
    <source>
        <dbReference type="EMBL" id="EKG22018.1"/>
    </source>
</evidence>
<dbReference type="Proteomes" id="UP000007129">
    <property type="component" value="Unassembled WGS sequence"/>
</dbReference>
<evidence type="ECO:0000313" key="2">
    <source>
        <dbReference type="Proteomes" id="UP000007129"/>
    </source>
</evidence>
<dbReference type="InParanoid" id="K2S549"/>
<accession>K2S549</accession>
<dbReference type="HOGENOM" id="CLU_1023332_0_0_1"/>
<organism evidence="1 2">
    <name type="scientific">Macrophomina phaseolina (strain MS6)</name>
    <name type="common">Charcoal rot fungus</name>
    <dbReference type="NCBI Taxonomy" id="1126212"/>
    <lineage>
        <taxon>Eukaryota</taxon>
        <taxon>Fungi</taxon>
        <taxon>Dikarya</taxon>
        <taxon>Ascomycota</taxon>
        <taxon>Pezizomycotina</taxon>
        <taxon>Dothideomycetes</taxon>
        <taxon>Dothideomycetes incertae sedis</taxon>
        <taxon>Botryosphaeriales</taxon>
        <taxon>Botryosphaeriaceae</taxon>
        <taxon>Macrophomina</taxon>
    </lineage>
</organism>
<comment type="caution">
    <text evidence="1">The sequence shown here is derived from an EMBL/GenBank/DDBJ whole genome shotgun (WGS) entry which is preliminary data.</text>
</comment>
<gene>
    <name evidence="1" type="ORF">MPH_00609</name>
</gene>